<evidence type="ECO:0000313" key="3">
    <source>
        <dbReference type="EMBL" id="SEU00161.1"/>
    </source>
</evidence>
<reference evidence="3 4" key="1">
    <citation type="submission" date="2016-10" db="EMBL/GenBank/DDBJ databases">
        <authorList>
            <person name="de Groot N.N."/>
        </authorList>
    </citation>
    <scope>NUCLEOTIDE SEQUENCE [LARGE SCALE GENOMIC DNA]</scope>
    <source>
        <strain evidence="3 4">DSM 11363</strain>
    </source>
</reference>
<organism evidence="3 4">
    <name type="scientific">Pseudomonas graminis</name>
    <dbReference type="NCBI Taxonomy" id="158627"/>
    <lineage>
        <taxon>Bacteria</taxon>
        <taxon>Pseudomonadati</taxon>
        <taxon>Pseudomonadota</taxon>
        <taxon>Gammaproteobacteria</taxon>
        <taxon>Pseudomonadales</taxon>
        <taxon>Pseudomonadaceae</taxon>
        <taxon>Pseudomonas</taxon>
    </lineage>
</organism>
<keyword evidence="1" id="KW-0997">Cell inner membrane</keyword>
<gene>
    <name evidence="3" type="ORF">SAMN05216197_14113</name>
</gene>
<dbReference type="PANTHER" id="PTHR22916">
    <property type="entry name" value="GLYCOSYLTRANSFERASE"/>
    <property type="match status" value="1"/>
</dbReference>
<protein>
    <submittedName>
        <fullName evidence="3">Glycosyl transferase family 2</fullName>
    </submittedName>
</protein>
<name>A0A1I0IT42_9PSED</name>
<dbReference type="AlphaFoldDB" id="A0A1I0IT42"/>
<dbReference type="InterPro" id="IPR029044">
    <property type="entry name" value="Nucleotide-diphossugar_trans"/>
</dbReference>
<keyword evidence="3" id="KW-0808">Transferase</keyword>
<dbReference type="PANTHER" id="PTHR22916:SF3">
    <property type="entry name" value="UDP-GLCNAC:BETAGAL BETA-1,3-N-ACETYLGLUCOSAMINYLTRANSFERASE-LIKE PROTEIN 1"/>
    <property type="match status" value="1"/>
</dbReference>
<proteinExistence type="predicted"/>
<keyword evidence="1" id="KW-1003">Cell membrane</keyword>
<dbReference type="Proteomes" id="UP000182332">
    <property type="component" value="Unassembled WGS sequence"/>
</dbReference>
<accession>A0A1I0IT42</accession>
<dbReference type="EMBL" id="FOHW01000041">
    <property type="protein sequence ID" value="SEU00161.1"/>
    <property type="molecule type" value="Genomic_DNA"/>
</dbReference>
<sequence>MKKFLNTQLLEKNKGHAAETVNERADVAILMCTYNGAAYLREQLESFESQSLRSWTLYVSDDSSTDETRSILNEYQRRWGERKLLMFEGPCQGFAKNFVSLLKRPEVQARYYAFSDQDDVWFSDKLERSVRHLDATAEHTPALYCSRTRLINANGSIIGFSPLFSRPPSFRNALVQSLAGANTMLVNDAARDLLMGVPGDATVVAHDWLTYLIVTACGGTAVYDAEPTLDYRQHGGNLIGANASFTDRITRIRKMLSGRFVEWNDANLHILSVIESQMTLMNKKTLSDYKNARNLGPWGRMRGIHVAGLYRQTFEGNASLVLAACLGRL</sequence>
<evidence type="ECO:0000256" key="1">
    <source>
        <dbReference type="ARBA" id="ARBA00022519"/>
    </source>
</evidence>
<keyword evidence="1" id="KW-0472">Membrane</keyword>
<evidence type="ECO:0000259" key="2">
    <source>
        <dbReference type="Pfam" id="PF00535"/>
    </source>
</evidence>
<dbReference type="Gene3D" id="3.90.550.10">
    <property type="entry name" value="Spore Coat Polysaccharide Biosynthesis Protein SpsA, Chain A"/>
    <property type="match status" value="1"/>
</dbReference>
<feature type="domain" description="Glycosyltransferase 2-like" evidence="2">
    <location>
        <begin position="29"/>
        <end position="136"/>
    </location>
</feature>
<dbReference type="Pfam" id="PF00535">
    <property type="entry name" value="Glycos_transf_2"/>
    <property type="match status" value="1"/>
</dbReference>
<dbReference type="InterPro" id="IPR001173">
    <property type="entry name" value="Glyco_trans_2-like"/>
</dbReference>
<evidence type="ECO:0000313" key="4">
    <source>
        <dbReference type="Proteomes" id="UP000182332"/>
    </source>
</evidence>
<dbReference type="SUPFAM" id="SSF53448">
    <property type="entry name" value="Nucleotide-diphospho-sugar transferases"/>
    <property type="match status" value="1"/>
</dbReference>
<dbReference type="GO" id="GO:0016758">
    <property type="term" value="F:hexosyltransferase activity"/>
    <property type="evidence" value="ECO:0007669"/>
    <property type="project" value="UniProtKB-ARBA"/>
</dbReference>
<dbReference type="CDD" id="cd04196">
    <property type="entry name" value="GT_2_like_d"/>
    <property type="match status" value="1"/>
</dbReference>